<feature type="coiled-coil region" evidence="1">
    <location>
        <begin position="788"/>
        <end position="836"/>
    </location>
</feature>
<evidence type="ECO:0000313" key="4">
    <source>
        <dbReference type="Proteomes" id="UP000298860"/>
    </source>
</evidence>
<feature type="coiled-coil region" evidence="1">
    <location>
        <begin position="923"/>
        <end position="950"/>
    </location>
</feature>
<gene>
    <name evidence="3" type="ORF">GTS_17100</name>
</gene>
<organism evidence="3 4">
    <name type="scientific">Gandjariella thermophila</name>
    <dbReference type="NCBI Taxonomy" id="1931992"/>
    <lineage>
        <taxon>Bacteria</taxon>
        <taxon>Bacillati</taxon>
        <taxon>Actinomycetota</taxon>
        <taxon>Actinomycetes</taxon>
        <taxon>Pseudonocardiales</taxon>
        <taxon>Pseudonocardiaceae</taxon>
        <taxon>Gandjariella</taxon>
    </lineage>
</organism>
<dbReference type="Pfam" id="PF13558">
    <property type="entry name" value="SbcC_Walker_B"/>
    <property type="match status" value="1"/>
</dbReference>
<keyword evidence="1" id="KW-0175">Coiled coil</keyword>
<sequence length="1375" mass="149603">MNRPLPLPSRERWQPLRAGLVDLFYYDQEEFWFREGRLLLRGNNGTGKSKVLALTLPFLLDGELSPHRVEPDADPKKRMEWNLLLGGAHPHPERLGYTWLEFGRLREDGTADFRTLGCGLKAVSGRGIARHWFFVTSRRIGADLSLVDATRTALTRDRLDEALGDHGMVYDRVREYRRAVDETLFGLGEQRYAALVNLLIQLRAPQLSKRPSEKALSTALTEALPPLDQAVVADVAEAFRSLEEDRDALAAMSDAQQGADSFLHHYRRYARTAARRRAAEPRRAQSAYEKLRAELAAAETAYAEAGQELEAAESALAEVQQATLRLQTRDKTLRAGPEMRSARELERAADDARRLAGEAEQAADDRAAAARQVEKRQGRAAAAQSRVSAAEQALDAARGEALDAARTARLAEAHARDVDAALDHTAEGQPRSAAEQLVDRQQRATNHVEGLIRAAEEARRSVAARRQRVDDLASEAGALAERRATAAGAVRERGAELVAATRRYLETVREFRVDDPAAVLAALELWVDTVDGANPARAAVDVAGHAAAGRLARAEAALDGRAEEARRREAELAAEMQRLERGEDSVPPPPHTRDPSTRDGRVGAPLWQLVDFADELGSEDRAGLEAALEASGMLDAWISPDGELISPDTHDVLLRPEPSAPRPTASLAGTLRPAVDREDPRAAAVSDEAVVAILSAVGFGEHSGATWVSTTGRFRLGVLEGAWRKPTAVYIGRGAREAARRARLAELRAELAEVRAELSSVAAGREELAARRGALAGELADYPDDAGLRSAHATVEALDAEAERLAERQAAASEALARATEAAEQAEGELAEGAAELGLPADARQLAAVRDGLHHYRLALAGLWPALRERADARREAGEAGEELGLAEAELALRAERAGTAERAAVEAAEHYHTLDSTVGAAVAELQRQLAEVAEELRSCEQRRRAADGRRTEAVRARGRAEGQLETLREQLEPVTAERSAAAESLRRFTATGLLTVAVPELSTPDTATPWAPDPAVRLARQVERELTEVTDDDTAWERVQRRVTEEFKTLAETLSRHGNTASARLLDEGIVVDVMFQGRPCTVPELVAALSVEVTERQRLLDEREREILENHLVNEVASTLQELISAAEAQVARMNAELAERPTSTGMRLRLLWQPADDGPAGLAAARERLLRQTSDAWSEEDRAAVGAFLQARIAEVRAENTAGTWLEHLTEALDYRGWHRFVIQRHQNGQWRSATGPASGGERVLAASVPLFAAASSHYASAGNPHAPRLVTLDEAFAGVDDDSRAKCMGLLAAFDLDVVMTSEREWGCYPEVSGLAIAQLSRTDDVPAVLVTPWEWDGRQRVRVARPDAASMATAGDQAPTTSVEQNALWN</sequence>
<proteinExistence type="predicted"/>
<feature type="compositionally biased region" description="Basic and acidic residues" evidence="2">
    <location>
        <begin position="591"/>
        <end position="601"/>
    </location>
</feature>
<dbReference type="NCBIfam" id="TIGR02680">
    <property type="entry name" value="TIGR02680 family protein"/>
    <property type="match status" value="1"/>
</dbReference>
<evidence type="ECO:0000256" key="2">
    <source>
        <dbReference type="SAM" id="MobiDB-lite"/>
    </source>
</evidence>
<feature type="compositionally biased region" description="Basic and acidic residues" evidence="2">
    <location>
        <begin position="357"/>
        <end position="377"/>
    </location>
</feature>
<dbReference type="InterPro" id="IPR013496">
    <property type="entry name" value="CHP02680"/>
</dbReference>
<keyword evidence="4" id="KW-1185">Reference proteome</keyword>
<evidence type="ECO:0000313" key="3">
    <source>
        <dbReference type="EMBL" id="GDY30077.1"/>
    </source>
</evidence>
<feature type="region of interest" description="Disordered" evidence="2">
    <location>
        <begin position="578"/>
        <end position="602"/>
    </location>
</feature>
<reference evidence="4" key="1">
    <citation type="submission" date="2019-04" db="EMBL/GenBank/DDBJ databases">
        <title>Draft genome sequence of Pseudonocardiaceae bacterium SL3-2-4.</title>
        <authorList>
            <person name="Ningsih F."/>
            <person name="Yokota A."/>
            <person name="Sakai Y."/>
            <person name="Nanatani K."/>
            <person name="Yabe S."/>
            <person name="Oetari A."/>
            <person name="Sjamsuridzal W."/>
        </authorList>
    </citation>
    <scope>NUCLEOTIDE SEQUENCE [LARGE SCALE GENOMIC DNA]</scope>
    <source>
        <strain evidence="4">SL3-2-4</strain>
    </source>
</reference>
<feature type="coiled-coil region" evidence="1">
    <location>
        <begin position="737"/>
        <end position="764"/>
    </location>
</feature>
<dbReference type="OrthoDB" id="8527901at2"/>
<dbReference type="Proteomes" id="UP000298860">
    <property type="component" value="Unassembled WGS sequence"/>
</dbReference>
<dbReference type="SUPFAM" id="SSF52540">
    <property type="entry name" value="P-loop containing nucleoside triphosphate hydrolases"/>
    <property type="match status" value="1"/>
</dbReference>
<protein>
    <recommendedName>
        <fullName evidence="5">TIGR02680 family protein</fullName>
    </recommendedName>
</protein>
<dbReference type="EMBL" id="BJFL01000006">
    <property type="protein sequence ID" value="GDY30077.1"/>
    <property type="molecule type" value="Genomic_DNA"/>
</dbReference>
<name>A0A4D4J7Y9_9PSEU</name>
<dbReference type="InterPro" id="IPR027417">
    <property type="entry name" value="P-loop_NTPase"/>
</dbReference>
<feature type="region of interest" description="Disordered" evidence="2">
    <location>
        <begin position="357"/>
        <end position="384"/>
    </location>
</feature>
<feature type="region of interest" description="Disordered" evidence="2">
    <location>
        <begin position="1351"/>
        <end position="1375"/>
    </location>
</feature>
<evidence type="ECO:0000256" key="1">
    <source>
        <dbReference type="SAM" id="Coils"/>
    </source>
</evidence>
<accession>A0A4D4J7Y9</accession>
<comment type="caution">
    <text evidence="3">The sequence shown here is derived from an EMBL/GenBank/DDBJ whole genome shotgun (WGS) entry which is preliminary data.</text>
</comment>
<evidence type="ECO:0008006" key="5">
    <source>
        <dbReference type="Google" id="ProtNLM"/>
    </source>
</evidence>
<dbReference type="Gene3D" id="3.40.50.300">
    <property type="entry name" value="P-loop containing nucleotide triphosphate hydrolases"/>
    <property type="match status" value="1"/>
</dbReference>
<feature type="compositionally biased region" description="Polar residues" evidence="2">
    <location>
        <begin position="1363"/>
        <end position="1375"/>
    </location>
</feature>
<dbReference type="RefSeq" id="WP_137813223.1">
    <property type="nucleotide sequence ID" value="NZ_BJFL01000006.1"/>
</dbReference>